<comment type="similarity">
    <text evidence="1">Belongs to the asteroid family.</text>
</comment>
<reference evidence="3" key="1">
    <citation type="submission" date="2021-12" db="EMBL/GenBank/DDBJ databases">
        <authorList>
            <person name="King R."/>
        </authorList>
    </citation>
    <scope>NUCLEOTIDE SEQUENCE</scope>
</reference>
<dbReference type="InterPro" id="IPR026832">
    <property type="entry name" value="Asteroid"/>
</dbReference>
<proteinExistence type="inferred from homology"/>
<keyword evidence="4" id="KW-1185">Reference proteome</keyword>
<gene>
    <name evidence="3" type="ORF">BEMITA_LOCUS8830</name>
</gene>
<sequence length="724" mass="83406">MGIPKLFGLVDKEPALFYKPIKLHDTLIVIDGNCISCWLYRTSCSNTVFNGEYSEFEKCAQKFFCILKECNIFPIVILDGAHEARKLKTIKGRLCDKILRNQKIKTIDFRGDVFIPIHLIEVFKTTMIDMEIFYCQSFLEADVDATKAAQSLNCPLLSCDSDFYLDDVDYIPFTTLDLQLLRLDQENGSLQSQYCVQGKLFDRTTFFNNYGGLARLEFLPLFSFLLGNDYSETELCEAFFSRLSGQKSSLKLEQKIRTLCRWLHNFQSPEIAMNDFLKEIPQKLRQRMKNEILRCLEEKNSKLSSYLVQYILQSLNSVNCSSLPSSITLSNNIESIEEKSKWLTTAVAYLLPKSAKANKTKSHTSSKTNIPEWILVQFVQGKLPRNLMEILHTHCFFFVPQIELSSLSPVVASSFQALECILGIIFCGTPAESNHQVTCYLRQGNHLGTKLLRPTYLNLPILSMTEIPALPILDRKKILCDVLKIQQMQDGDVPVGWEMFFFSLSHWYQGESSRIMNMALGCLIFSSIFIGLLDKKLGYYKDEKSLLKKYSNELDEAMKESEPLEAMVSDINKLSFFAQNFSAAISAVTFKDSLLALKHFISFRHRFHSKNRQSKQLHKPILHYFAQFQNNILVHETLNALLNFPFPPLKIANFYCGTLMYNIYFEIQCHKNLRDFVEVKFHHMPTIKALFLSAFSLIEKLSGCPILSEMKTSWKTVSHRRRKK</sequence>
<dbReference type="InterPro" id="IPR029060">
    <property type="entry name" value="PIN-like_dom_sf"/>
</dbReference>
<dbReference type="Proteomes" id="UP001152759">
    <property type="component" value="Chromosome 5"/>
</dbReference>
<evidence type="ECO:0000313" key="3">
    <source>
        <dbReference type="EMBL" id="CAH0390070.1"/>
    </source>
</evidence>
<dbReference type="SUPFAM" id="SSF88723">
    <property type="entry name" value="PIN domain-like"/>
    <property type="match status" value="1"/>
</dbReference>
<feature type="coiled-coil region" evidence="2">
    <location>
        <begin position="540"/>
        <end position="567"/>
    </location>
</feature>
<evidence type="ECO:0008006" key="5">
    <source>
        <dbReference type="Google" id="ProtNLM"/>
    </source>
</evidence>
<keyword evidence="2" id="KW-0175">Coiled coil</keyword>
<dbReference type="EMBL" id="OU963866">
    <property type="protein sequence ID" value="CAH0390070.1"/>
    <property type="molecule type" value="Genomic_DNA"/>
</dbReference>
<name>A0A9P0F383_BEMTA</name>
<evidence type="ECO:0000256" key="2">
    <source>
        <dbReference type="SAM" id="Coils"/>
    </source>
</evidence>
<dbReference type="PANTHER" id="PTHR15665">
    <property type="entry name" value="ASTEROID PROTEIN"/>
    <property type="match status" value="1"/>
</dbReference>
<organism evidence="3 4">
    <name type="scientific">Bemisia tabaci</name>
    <name type="common">Sweetpotato whitefly</name>
    <name type="synonym">Aleurodes tabaci</name>
    <dbReference type="NCBI Taxonomy" id="7038"/>
    <lineage>
        <taxon>Eukaryota</taxon>
        <taxon>Metazoa</taxon>
        <taxon>Ecdysozoa</taxon>
        <taxon>Arthropoda</taxon>
        <taxon>Hexapoda</taxon>
        <taxon>Insecta</taxon>
        <taxon>Pterygota</taxon>
        <taxon>Neoptera</taxon>
        <taxon>Paraneoptera</taxon>
        <taxon>Hemiptera</taxon>
        <taxon>Sternorrhyncha</taxon>
        <taxon>Aleyrodoidea</taxon>
        <taxon>Aleyrodidae</taxon>
        <taxon>Aleyrodinae</taxon>
        <taxon>Bemisia</taxon>
    </lineage>
</organism>
<dbReference type="PANTHER" id="PTHR15665:SF1">
    <property type="entry name" value="PROTEIN ASTEROID HOMOLOG 1"/>
    <property type="match status" value="1"/>
</dbReference>
<evidence type="ECO:0000256" key="1">
    <source>
        <dbReference type="ARBA" id="ARBA00007398"/>
    </source>
</evidence>
<accession>A0A9P0F383</accession>
<dbReference type="KEGG" id="btab:109042127"/>
<evidence type="ECO:0000313" key="4">
    <source>
        <dbReference type="Proteomes" id="UP001152759"/>
    </source>
</evidence>
<dbReference type="AlphaFoldDB" id="A0A9P0F383"/>
<dbReference type="Gene3D" id="3.40.50.1010">
    <property type="entry name" value="5'-nuclease"/>
    <property type="match status" value="1"/>
</dbReference>
<protein>
    <recommendedName>
        <fullName evidence="5">Asteroid</fullName>
    </recommendedName>
</protein>